<comment type="caution">
    <text evidence="1">The sequence shown here is derived from an EMBL/GenBank/DDBJ whole genome shotgun (WGS) entry which is preliminary data.</text>
</comment>
<reference evidence="1 2" key="1">
    <citation type="submission" date="2019-02" db="EMBL/GenBank/DDBJ databases">
        <title>Paenibacillus sp. nov., isolated from surface-sterilized tissue of Thalictrum simplex L.</title>
        <authorList>
            <person name="Tuo L."/>
        </authorList>
    </citation>
    <scope>NUCLEOTIDE SEQUENCE [LARGE SCALE GENOMIC DNA]</scope>
    <source>
        <strain evidence="1 2">N2SHLJ1</strain>
    </source>
</reference>
<dbReference type="EMBL" id="SIRE01000032">
    <property type="protein sequence ID" value="TBL70376.1"/>
    <property type="molecule type" value="Genomic_DNA"/>
</dbReference>
<dbReference type="AlphaFoldDB" id="A0A4V2J378"/>
<organism evidence="1 2">
    <name type="scientific">Paenibacillus thalictri</name>
    <dbReference type="NCBI Taxonomy" id="2527873"/>
    <lineage>
        <taxon>Bacteria</taxon>
        <taxon>Bacillati</taxon>
        <taxon>Bacillota</taxon>
        <taxon>Bacilli</taxon>
        <taxon>Bacillales</taxon>
        <taxon>Paenibacillaceae</taxon>
        <taxon>Paenibacillus</taxon>
    </lineage>
</organism>
<dbReference type="Proteomes" id="UP000293142">
    <property type="component" value="Unassembled WGS sequence"/>
</dbReference>
<keyword evidence="2" id="KW-1185">Reference proteome</keyword>
<evidence type="ECO:0000313" key="1">
    <source>
        <dbReference type="EMBL" id="TBL70376.1"/>
    </source>
</evidence>
<name>A0A4V2J378_9BACL</name>
<evidence type="ECO:0000313" key="2">
    <source>
        <dbReference type="Proteomes" id="UP000293142"/>
    </source>
</evidence>
<gene>
    <name evidence="1" type="ORF">EYB31_33180</name>
</gene>
<protein>
    <submittedName>
        <fullName evidence="1">Uncharacterized protein</fullName>
    </submittedName>
</protein>
<sequence>MAADHLPCLSAKNRLVPRAVIGCGGRQTDPNSSRFLCVLGDIAVRCFKIFQARWMGMSLGFQPPIKIMALEMKYEKGRAMILNAAASLFHPRLIPWLYVVLICNLKYEPYWRCARLGWPNLASQLLM</sequence>
<proteinExistence type="predicted"/>
<accession>A0A4V2J378</accession>